<dbReference type="Pfam" id="PF17939">
    <property type="entry name" value="TetR_C_30"/>
    <property type="match status" value="1"/>
</dbReference>
<dbReference type="GO" id="GO:0000976">
    <property type="term" value="F:transcription cis-regulatory region binding"/>
    <property type="evidence" value="ECO:0007669"/>
    <property type="project" value="TreeGrafter"/>
</dbReference>
<dbReference type="PROSITE" id="PS50977">
    <property type="entry name" value="HTH_TETR_2"/>
    <property type="match status" value="1"/>
</dbReference>
<keyword evidence="5" id="KW-1185">Reference proteome</keyword>
<dbReference type="InterPro" id="IPR001647">
    <property type="entry name" value="HTH_TetR"/>
</dbReference>
<dbReference type="Proteomes" id="UP000658278">
    <property type="component" value="Unassembled WGS sequence"/>
</dbReference>
<name>A0A934R8I5_9BACT</name>
<evidence type="ECO:0000313" key="4">
    <source>
        <dbReference type="EMBL" id="MBK1826252.1"/>
    </source>
</evidence>
<dbReference type="InterPro" id="IPR041586">
    <property type="entry name" value="PsrA_TetR_C"/>
</dbReference>
<dbReference type="SUPFAM" id="SSF48498">
    <property type="entry name" value="Tetracyclin repressor-like, C-terminal domain"/>
    <property type="match status" value="1"/>
</dbReference>
<gene>
    <name evidence="4" type="ORF">JIN81_04425</name>
</gene>
<reference evidence="4" key="1">
    <citation type="submission" date="2021-01" db="EMBL/GenBank/DDBJ databases">
        <title>Modified the classification status of verrucomicrobia.</title>
        <authorList>
            <person name="Feng X."/>
        </authorList>
    </citation>
    <scope>NUCLEOTIDE SEQUENCE</scope>
    <source>
        <strain evidence="4">KCTC 22201</strain>
    </source>
</reference>
<dbReference type="EMBL" id="JAENII010000002">
    <property type="protein sequence ID" value="MBK1826252.1"/>
    <property type="molecule type" value="Genomic_DNA"/>
</dbReference>
<sequence length="235" mass="26500">MKASETKVESGIATRQRLLESAQQLFAEQGFDRVSVRDITDRAGANVAAVNYHFRSREGLVEEVIERYINPINDERLERLEKLERRFGSKPAPLEEILDAFIRPFVTQVRRSEMSEMLFYRLMGRIFGDLGGALPASVEAGLRELLQRFGKAFSRSLPGVDREELTWRIHFMVGAMIHTMAHGETLRRLSGDASGDPSMETTLSRFIRFSAAGLRDGVCQDEKGGADGPQNEFLF</sequence>
<dbReference type="PANTHER" id="PTHR30055">
    <property type="entry name" value="HTH-TYPE TRANSCRIPTIONAL REGULATOR RUTR"/>
    <property type="match status" value="1"/>
</dbReference>
<dbReference type="GO" id="GO:0003700">
    <property type="term" value="F:DNA-binding transcription factor activity"/>
    <property type="evidence" value="ECO:0007669"/>
    <property type="project" value="TreeGrafter"/>
</dbReference>
<feature type="domain" description="HTH tetR-type" evidence="3">
    <location>
        <begin position="12"/>
        <end position="72"/>
    </location>
</feature>
<dbReference type="Pfam" id="PF00440">
    <property type="entry name" value="TetR_N"/>
    <property type="match status" value="1"/>
</dbReference>
<protein>
    <submittedName>
        <fullName evidence="4">TetR family transcriptional regulator</fullName>
    </submittedName>
</protein>
<dbReference type="InterPro" id="IPR050109">
    <property type="entry name" value="HTH-type_TetR-like_transc_reg"/>
</dbReference>
<dbReference type="InterPro" id="IPR009057">
    <property type="entry name" value="Homeodomain-like_sf"/>
</dbReference>
<feature type="DNA-binding region" description="H-T-H motif" evidence="2">
    <location>
        <begin position="35"/>
        <end position="54"/>
    </location>
</feature>
<dbReference type="Gene3D" id="1.10.357.10">
    <property type="entry name" value="Tetracycline Repressor, domain 2"/>
    <property type="match status" value="1"/>
</dbReference>
<evidence type="ECO:0000256" key="2">
    <source>
        <dbReference type="PROSITE-ProRule" id="PRU00335"/>
    </source>
</evidence>
<organism evidence="4 5">
    <name type="scientific">Haloferula rosea</name>
    <dbReference type="NCBI Taxonomy" id="490093"/>
    <lineage>
        <taxon>Bacteria</taxon>
        <taxon>Pseudomonadati</taxon>
        <taxon>Verrucomicrobiota</taxon>
        <taxon>Verrucomicrobiia</taxon>
        <taxon>Verrucomicrobiales</taxon>
        <taxon>Verrucomicrobiaceae</taxon>
        <taxon>Haloferula</taxon>
    </lineage>
</organism>
<dbReference type="AlphaFoldDB" id="A0A934R8I5"/>
<dbReference type="RefSeq" id="WP_200276877.1">
    <property type="nucleotide sequence ID" value="NZ_JAENII010000002.1"/>
</dbReference>
<evidence type="ECO:0000259" key="3">
    <source>
        <dbReference type="PROSITE" id="PS50977"/>
    </source>
</evidence>
<comment type="caution">
    <text evidence="4">The sequence shown here is derived from an EMBL/GenBank/DDBJ whole genome shotgun (WGS) entry which is preliminary data.</text>
</comment>
<dbReference type="PANTHER" id="PTHR30055:SF235">
    <property type="entry name" value="TRANSCRIPTIONAL REGULATORY PROTEIN"/>
    <property type="match status" value="1"/>
</dbReference>
<evidence type="ECO:0000313" key="5">
    <source>
        <dbReference type="Proteomes" id="UP000658278"/>
    </source>
</evidence>
<dbReference type="InterPro" id="IPR036271">
    <property type="entry name" value="Tet_transcr_reg_TetR-rel_C_sf"/>
</dbReference>
<evidence type="ECO:0000256" key="1">
    <source>
        <dbReference type="ARBA" id="ARBA00023125"/>
    </source>
</evidence>
<dbReference type="SUPFAM" id="SSF46689">
    <property type="entry name" value="Homeodomain-like"/>
    <property type="match status" value="1"/>
</dbReference>
<dbReference type="PRINTS" id="PR00455">
    <property type="entry name" value="HTHTETR"/>
</dbReference>
<keyword evidence="1 2" id="KW-0238">DNA-binding</keyword>
<accession>A0A934R8I5</accession>
<proteinExistence type="predicted"/>